<organism evidence="3 4">
    <name type="scientific">Tagetes erecta</name>
    <name type="common">African marigold</name>
    <dbReference type="NCBI Taxonomy" id="13708"/>
    <lineage>
        <taxon>Eukaryota</taxon>
        <taxon>Viridiplantae</taxon>
        <taxon>Streptophyta</taxon>
        <taxon>Embryophyta</taxon>
        <taxon>Tracheophyta</taxon>
        <taxon>Spermatophyta</taxon>
        <taxon>Magnoliopsida</taxon>
        <taxon>eudicotyledons</taxon>
        <taxon>Gunneridae</taxon>
        <taxon>Pentapetalae</taxon>
        <taxon>asterids</taxon>
        <taxon>campanulids</taxon>
        <taxon>Asterales</taxon>
        <taxon>Asteraceae</taxon>
        <taxon>Asteroideae</taxon>
        <taxon>Heliantheae alliance</taxon>
        <taxon>Tageteae</taxon>
        <taxon>Tagetes</taxon>
    </lineage>
</organism>
<evidence type="ECO:0000313" key="3">
    <source>
        <dbReference type="EMBL" id="KAK1416410.1"/>
    </source>
</evidence>
<keyword evidence="4" id="KW-1185">Reference proteome</keyword>
<dbReference type="EMBL" id="JAUHHV010000008">
    <property type="protein sequence ID" value="KAK1416410.1"/>
    <property type="molecule type" value="Genomic_DNA"/>
</dbReference>
<comment type="caution">
    <text evidence="3">The sequence shown here is derived from an EMBL/GenBank/DDBJ whole genome shotgun (WGS) entry which is preliminary data.</text>
</comment>
<dbReference type="Proteomes" id="UP001229421">
    <property type="component" value="Unassembled WGS sequence"/>
</dbReference>
<feature type="compositionally biased region" description="Low complexity" evidence="1">
    <location>
        <begin position="64"/>
        <end position="76"/>
    </location>
</feature>
<accession>A0AAD8KBC5</accession>
<proteinExistence type="predicted"/>
<keyword evidence="2" id="KW-0732">Signal</keyword>
<feature type="chain" id="PRO_5041958651" evidence="2">
    <location>
        <begin position="33"/>
        <end position="95"/>
    </location>
</feature>
<feature type="region of interest" description="Disordered" evidence="1">
    <location>
        <begin position="46"/>
        <end position="80"/>
    </location>
</feature>
<dbReference type="AlphaFoldDB" id="A0AAD8KBC5"/>
<reference evidence="3" key="1">
    <citation type="journal article" date="2023" name="bioRxiv">
        <title>Improved chromosome-level genome assembly for marigold (Tagetes erecta).</title>
        <authorList>
            <person name="Jiang F."/>
            <person name="Yuan L."/>
            <person name="Wang S."/>
            <person name="Wang H."/>
            <person name="Xu D."/>
            <person name="Wang A."/>
            <person name="Fan W."/>
        </authorList>
    </citation>
    <scope>NUCLEOTIDE SEQUENCE</scope>
    <source>
        <strain evidence="3">WSJ</strain>
        <tissue evidence="3">Leaf</tissue>
    </source>
</reference>
<sequence length="95" mass="9891">MASILKRQGLALTLITLIVISSSFRTISVAEARSPYNRVRQLATDCNSPKQGDVAGCGRGGSSKPGKPSGPAPGSSRCRKGCCGKNKFGECICCK</sequence>
<gene>
    <name evidence="3" type="ORF">QVD17_32201</name>
</gene>
<name>A0AAD8KBC5_TARER</name>
<evidence type="ECO:0000313" key="4">
    <source>
        <dbReference type="Proteomes" id="UP001229421"/>
    </source>
</evidence>
<protein>
    <submittedName>
        <fullName evidence="3">Uncharacterized protein</fullName>
    </submittedName>
</protein>
<feature type="signal peptide" evidence="2">
    <location>
        <begin position="1"/>
        <end position="32"/>
    </location>
</feature>
<evidence type="ECO:0000256" key="1">
    <source>
        <dbReference type="SAM" id="MobiDB-lite"/>
    </source>
</evidence>
<evidence type="ECO:0000256" key="2">
    <source>
        <dbReference type="SAM" id="SignalP"/>
    </source>
</evidence>